<protein>
    <submittedName>
        <fullName evidence="1">Uncharacterized protein</fullName>
    </submittedName>
</protein>
<name>A0A6A2WC94_HIBSY</name>
<evidence type="ECO:0000313" key="2">
    <source>
        <dbReference type="Proteomes" id="UP000436088"/>
    </source>
</evidence>
<dbReference type="EMBL" id="VEPZ02001787">
    <property type="protein sequence ID" value="KAE8654631.1"/>
    <property type="molecule type" value="Genomic_DNA"/>
</dbReference>
<accession>A0A6A2WC94</accession>
<dbReference type="AlphaFoldDB" id="A0A6A2WC94"/>
<comment type="caution">
    <text evidence="1">The sequence shown here is derived from an EMBL/GenBank/DDBJ whole genome shotgun (WGS) entry which is preliminary data.</text>
</comment>
<gene>
    <name evidence="1" type="ORF">F3Y22_tig00117048pilonHSYRG01197</name>
</gene>
<dbReference type="Proteomes" id="UP000436088">
    <property type="component" value="Unassembled WGS sequence"/>
</dbReference>
<organism evidence="1 2">
    <name type="scientific">Hibiscus syriacus</name>
    <name type="common">Rose of Sharon</name>
    <dbReference type="NCBI Taxonomy" id="106335"/>
    <lineage>
        <taxon>Eukaryota</taxon>
        <taxon>Viridiplantae</taxon>
        <taxon>Streptophyta</taxon>
        <taxon>Embryophyta</taxon>
        <taxon>Tracheophyta</taxon>
        <taxon>Spermatophyta</taxon>
        <taxon>Magnoliopsida</taxon>
        <taxon>eudicotyledons</taxon>
        <taxon>Gunneridae</taxon>
        <taxon>Pentapetalae</taxon>
        <taxon>rosids</taxon>
        <taxon>malvids</taxon>
        <taxon>Malvales</taxon>
        <taxon>Malvaceae</taxon>
        <taxon>Malvoideae</taxon>
        <taxon>Hibiscus</taxon>
    </lineage>
</organism>
<evidence type="ECO:0000313" key="1">
    <source>
        <dbReference type="EMBL" id="KAE8654631.1"/>
    </source>
</evidence>
<sequence>MLGKRVRPLIENLPELLISTHKSAFWDLIRSPGGPLDLKTPSSRGLKWYDTDSVDLEIIASMEKSIWSSNQPTAAIGKGGLIGGFEGLEMDDNSEDYMLRKTAIG</sequence>
<keyword evidence="2" id="KW-1185">Reference proteome</keyword>
<reference evidence="1" key="1">
    <citation type="submission" date="2019-09" db="EMBL/GenBank/DDBJ databases">
        <title>Draft genome information of white flower Hibiscus syriacus.</title>
        <authorList>
            <person name="Kim Y.-M."/>
        </authorList>
    </citation>
    <scope>NUCLEOTIDE SEQUENCE [LARGE SCALE GENOMIC DNA]</scope>
    <source>
        <strain evidence="1">YM2019G1</strain>
    </source>
</reference>
<proteinExistence type="predicted"/>